<evidence type="ECO:0000256" key="5">
    <source>
        <dbReference type="ARBA" id="ARBA00023150"/>
    </source>
</evidence>
<dbReference type="SUPFAM" id="SSF54690">
    <property type="entry name" value="Molybdopterin synthase subunit MoaE"/>
    <property type="match status" value="1"/>
</dbReference>
<evidence type="ECO:0000256" key="12">
    <source>
        <dbReference type="SAM" id="MobiDB-lite"/>
    </source>
</evidence>
<evidence type="ECO:0000256" key="3">
    <source>
        <dbReference type="ARBA" id="ARBA00011950"/>
    </source>
</evidence>
<dbReference type="InterPro" id="IPR003448">
    <property type="entry name" value="Mopterin_biosynth_MoaE"/>
</dbReference>
<evidence type="ECO:0000256" key="10">
    <source>
        <dbReference type="ARBA" id="ARBA00032474"/>
    </source>
</evidence>
<dbReference type="EMBL" id="JABBFO010000004">
    <property type="protein sequence ID" value="MBT0727013.1"/>
    <property type="molecule type" value="Genomic_DNA"/>
</dbReference>
<reference evidence="13 14" key="1">
    <citation type="submission" date="2020-04" db="EMBL/GenBank/DDBJ databases">
        <title>Genome sequencing of Rosenbergiella species.</title>
        <authorList>
            <person name="Alvarez-Perez S."/>
            <person name="Lievens B."/>
        </authorList>
    </citation>
    <scope>NUCLEOTIDE SEQUENCE [LARGE SCALE GENOMIC DNA]</scope>
    <source>
        <strain evidence="13 14">CdVSA20.1</strain>
    </source>
</reference>
<comment type="catalytic activity">
    <reaction evidence="11">
        <text>2 [molybdopterin-synthase sulfur-carrier protein]-C-terminal-Gly-aminoethanethioate + cyclic pyranopterin phosphate + H2O = molybdopterin + 2 [molybdopterin-synthase sulfur-carrier protein]-C-terminal Gly-Gly + 2 H(+)</text>
        <dbReference type="Rhea" id="RHEA:26333"/>
        <dbReference type="Rhea" id="RHEA-COMP:12202"/>
        <dbReference type="Rhea" id="RHEA-COMP:19907"/>
        <dbReference type="ChEBI" id="CHEBI:15377"/>
        <dbReference type="ChEBI" id="CHEBI:15378"/>
        <dbReference type="ChEBI" id="CHEBI:58698"/>
        <dbReference type="ChEBI" id="CHEBI:59648"/>
        <dbReference type="ChEBI" id="CHEBI:90778"/>
        <dbReference type="ChEBI" id="CHEBI:232372"/>
        <dbReference type="EC" id="2.8.1.12"/>
    </reaction>
</comment>
<evidence type="ECO:0000256" key="11">
    <source>
        <dbReference type="ARBA" id="ARBA00049878"/>
    </source>
</evidence>
<comment type="caution">
    <text evidence="13">The sequence shown here is derived from an EMBL/GenBank/DDBJ whole genome shotgun (WGS) entry which is preliminary data.</text>
</comment>
<protein>
    <recommendedName>
        <fullName evidence="4">Molybdopterin synthase catalytic subunit</fullName>
        <ecNumber evidence="3">2.8.1.12</ecNumber>
    </recommendedName>
    <alternativeName>
        <fullName evidence="9">MPT synthase subunit 2</fullName>
    </alternativeName>
    <alternativeName>
        <fullName evidence="7">Molybdenum cofactor biosynthesis protein E</fullName>
    </alternativeName>
    <alternativeName>
        <fullName evidence="8">Molybdopterin-converting factor large subunit</fullName>
    </alternativeName>
    <alternativeName>
        <fullName evidence="10">Molybdopterin-converting factor subunit 2</fullName>
    </alternativeName>
</protein>
<name>A0ABS5T3T3_9GAMM</name>
<proteinExistence type="inferred from homology"/>
<feature type="region of interest" description="Disordered" evidence="12">
    <location>
        <begin position="131"/>
        <end position="158"/>
    </location>
</feature>
<comment type="pathway">
    <text evidence="1">Cofactor biosynthesis; molybdopterin biosynthesis.</text>
</comment>
<sequence>MPQQTLIRVTPDLFSVDKEYRSVASDHQDGALVFFVGKVRDMNLGQAVNRLTLEHYPGMTERVLGDLAQEARGRFAVNHITIIHRVGTFSLGEEIVLVVVSAAHRHAAFMAAEFIMDILKSQAPFWKREETEKGTQWLSPTPQDLIAPQKWREKGTSS</sequence>
<evidence type="ECO:0000256" key="8">
    <source>
        <dbReference type="ARBA" id="ARBA00030407"/>
    </source>
</evidence>
<dbReference type="CDD" id="cd00756">
    <property type="entry name" value="MoaE"/>
    <property type="match status" value="1"/>
</dbReference>
<evidence type="ECO:0000256" key="4">
    <source>
        <dbReference type="ARBA" id="ARBA00013858"/>
    </source>
</evidence>
<dbReference type="GO" id="GO:0030366">
    <property type="term" value="F:molybdopterin synthase activity"/>
    <property type="evidence" value="ECO:0007669"/>
    <property type="project" value="UniProtKB-EC"/>
</dbReference>
<accession>A0ABS5T3T3</accession>
<dbReference type="Proteomes" id="UP000786875">
    <property type="component" value="Unassembled WGS sequence"/>
</dbReference>
<keyword evidence="13" id="KW-0808">Transferase</keyword>
<comment type="similarity">
    <text evidence="2">Belongs to the MoaE family.</text>
</comment>
<evidence type="ECO:0000256" key="2">
    <source>
        <dbReference type="ARBA" id="ARBA00005426"/>
    </source>
</evidence>
<dbReference type="InterPro" id="IPR036563">
    <property type="entry name" value="MoaE_sf"/>
</dbReference>
<evidence type="ECO:0000256" key="6">
    <source>
        <dbReference type="ARBA" id="ARBA00026066"/>
    </source>
</evidence>
<organism evidence="13 14">
    <name type="scientific">Rosenbergiella australiborealis</name>
    <dbReference type="NCBI Taxonomy" id="1544696"/>
    <lineage>
        <taxon>Bacteria</taxon>
        <taxon>Pseudomonadati</taxon>
        <taxon>Pseudomonadota</taxon>
        <taxon>Gammaproteobacteria</taxon>
        <taxon>Enterobacterales</taxon>
        <taxon>Erwiniaceae</taxon>
        <taxon>Rosenbergiella</taxon>
    </lineage>
</organism>
<dbReference type="NCBIfam" id="NF007959">
    <property type="entry name" value="PRK10678.1"/>
    <property type="match status" value="1"/>
</dbReference>
<comment type="subunit">
    <text evidence="6">Heterotetramer of 2 MoaD subunits and 2 MoaE subunits. Also stable as homodimer. The enzyme changes between these two forms during catalysis.</text>
</comment>
<evidence type="ECO:0000313" key="13">
    <source>
        <dbReference type="EMBL" id="MBT0727013.1"/>
    </source>
</evidence>
<evidence type="ECO:0000256" key="9">
    <source>
        <dbReference type="ARBA" id="ARBA00030781"/>
    </source>
</evidence>
<keyword evidence="5" id="KW-0501">Molybdenum cofactor biosynthesis</keyword>
<dbReference type="PANTHER" id="PTHR23404">
    <property type="entry name" value="MOLYBDOPTERIN SYNTHASE RELATED"/>
    <property type="match status" value="1"/>
</dbReference>
<dbReference type="Gene3D" id="3.90.1170.40">
    <property type="entry name" value="Molybdopterin biosynthesis MoaE subunit"/>
    <property type="match status" value="1"/>
</dbReference>
<dbReference type="Pfam" id="PF02391">
    <property type="entry name" value="MoaE"/>
    <property type="match status" value="1"/>
</dbReference>
<keyword evidence="14" id="KW-1185">Reference proteome</keyword>
<evidence type="ECO:0000256" key="1">
    <source>
        <dbReference type="ARBA" id="ARBA00005046"/>
    </source>
</evidence>
<dbReference type="EC" id="2.8.1.12" evidence="3"/>
<evidence type="ECO:0000256" key="7">
    <source>
        <dbReference type="ARBA" id="ARBA00029745"/>
    </source>
</evidence>
<evidence type="ECO:0000313" key="14">
    <source>
        <dbReference type="Proteomes" id="UP000786875"/>
    </source>
</evidence>
<gene>
    <name evidence="13" type="primary">moaE</name>
    <name evidence="13" type="ORF">HGT73_06365</name>
</gene>